<organism evidence="1 2">
    <name type="scientific">Persea americana</name>
    <name type="common">Avocado</name>
    <dbReference type="NCBI Taxonomy" id="3435"/>
    <lineage>
        <taxon>Eukaryota</taxon>
        <taxon>Viridiplantae</taxon>
        <taxon>Streptophyta</taxon>
        <taxon>Embryophyta</taxon>
        <taxon>Tracheophyta</taxon>
        <taxon>Spermatophyta</taxon>
        <taxon>Magnoliopsida</taxon>
        <taxon>Magnoliidae</taxon>
        <taxon>Laurales</taxon>
        <taxon>Lauraceae</taxon>
        <taxon>Persea</taxon>
    </lineage>
</organism>
<dbReference type="Proteomes" id="UP001234297">
    <property type="component" value="Chromosome 12"/>
</dbReference>
<accession>A0ACC2K537</accession>
<evidence type="ECO:0000313" key="2">
    <source>
        <dbReference type="Proteomes" id="UP001234297"/>
    </source>
</evidence>
<keyword evidence="2" id="KW-1185">Reference proteome</keyword>
<sequence length="70" mass="7889">MAEQAARPSPFRFRFWANPAPAPQRPPALPQPEIPAQRPLFRPFNSPLQPQPQMPRPRAPPPAASPENKF</sequence>
<evidence type="ECO:0000313" key="1">
    <source>
        <dbReference type="EMBL" id="KAJ8616131.1"/>
    </source>
</evidence>
<comment type="caution">
    <text evidence="1">The sequence shown here is derived from an EMBL/GenBank/DDBJ whole genome shotgun (WGS) entry which is preliminary data.</text>
</comment>
<name>A0ACC2K537_PERAE</name>
<reference evidence="1 2" key="1">
    <citation type="journal article" date="2022" name="Hortic Res">
        <title>A haplotype resolved chromosomal level avocado genome allows analysis of novel avocado genes.</title>
        <authorList>
            <person name="Nath O."/>
            <person name="Fletcher S.J."/>
            <person name="Hayward A."/>
            <person name="Shaw L.M."/>
            <person name="Masouleh A.K."/>
            <person name="Furtado A."/>
            <person name="Henry R.J."/>
            <person name="Mitter N."/>
        </authorList>
    </citation>
    <scope>NUCLEOTIDE SEQUENCE [LARGE SCALE GENOMIC DNA]</scope>
    <source>
        <strain evidence="2">cv. Hass</strain>
    </source>
</reference>
<dbReference type="EMBL" id="CM056820">
    <property type="protein sequence ID" value="KAJ8616131.1"/>
    <property type="molecule type" value="Genomic_DNA"/>
</dbReference>
<gene>
    <name evidence="1" type="ORF">MRB53_035503</name>
</gene>
<protein>
    <submittedName>
        <fullName evidence="1">Uncharacterized protein</fullName>
    </submittedName>
</protein>
<proteinExistence type="predicted"/>